<gene>
    <name evidence="1" type="ORF">SAMN05421748_108292</name>
</gene>
<evidence type="ECO:0008006" key="3">
    <source>
        <dbReference type="Google" id="ProtNLM"/>
    </source>
</evidence>
<dbReference type="InterPro" id="IPR036390">
    <property type="entry name" value="WH_DNA-bd_sf"/>
</dbReference>
<dbReference type="Proteomes" id="UP000219612">
    <property type="component" value="Unassembled WGS sequence"/>
</dbReference>
<protein>
    <recommendedName>
        <fullName evidence="3">Transcriptional regulator PadR-like family protein</fullName>
    </recommendedName>
</protein>
<evidence type="ECO:0000313" key="2">
    <source>
        <dbReference type="Proteomes" id="UP000219612"/>
    </source>
</evidence>
<evidence type="ECO:0000313" key="1">
    <source>
        <dbReference type="EMBL" id="SNY48106.1"/>
    </source>
</evidence>
<dbReference type="SUPFAM" id="SSF46785">
    <property type="entry name" value="Winged helix' DNA-binding domain"/>
    <property type="match status" value="1"/>
</dbReference>
<proteinExistence type="predicted"/>
<dbReference type="AlphaFoldDB" id="A0A285ILX4"/>
<dbReference type="EMBL" id="OBDY01000008">
    <property type="protein sequence ID" value="SNY48106.1"/>
    <property type="molecule type" value="Genomic_DNA"/>
</dbReference>
<reference evidence="1 2" key="1">
    <citation type="submission" date="2017-09" db="EMBL/GenBank/DDBJ databases">
        <authorList>
            <person name="Ehlers B."/>
            <person name="Leendertz F.H."/>
        </authorList>
    </citation>
    <scope>NUCLEOTIDE SEQUENCE [LARGE SCALE GENOMIC DNA]</scope>
    <source>
        <strain evidence="1 2">CGMCC 4.6857</strain>
    </source>
</reference>
<dbReference type="OrthoDB" id="3294813at2"/>
<dbReference type="RefSeq" id="WP_097321811.1">
    <property type="nucleotide sequence ID" value="NZ_OBDY01000008.1"/>
</dbReference>
<keyword evidence="2" id="KW-1185">Reference proteome</keyword>
<organism evidence="1 2">
    <name type="scientific">Paractinoplanes atraurantiacus</name>
    <dbReference type="NCBI Taxonomy" id="1036182"/>
    <lineage>
        <taxon>Bacteria</taxon>
        <taxon>Bacillati</taxon>
        <taxon>Actinomycetota</taxon>
        <taxon>Actinomycetes</taxon>
        <taxon>Micromonosporales</taxon>
        <taxon>Micromonosporaceae</taxon>
        <taxon>Paractinoplanes</taxon>
    </lineage>
</organism>
<name>A0A285ILX4_9ACTN</name>
<accession>A0A285ILX4</accession>
<sequence>MTATLGNILLVFLADRPGTAHELQQRHAQTFGRERSVDIARVLAALRRQERLGSVGTEAASQPRRPVVCFLTDAGYARQRAWMLDVPPGISGEDIIVRVLLATAAADRETFDAVIESCLTALKSQRSRVRRQPVLEAGGALAEYEDTVAASLQTWLRRLAGRPRRRDAAA</sequence>